<keyword evidence="1" id="KW-0812">Transmembrane</keyword>
<comment type="caution">
    <text evidence="2">The sequence shown here is derived from an EMBL/GenBank/DDBJ whole genome shotgun (WGS) entry which is preliminary data.</text>
</comment>
<dbReference type="EMBL" id="VSRR010141265">
    <property type="protein sequence ID" value="MPD04489.1"/>
    <property type="molecule type" value="Genomic_DNA"/>
</dbReference>
<evidence type="ECO:0000256" key="1">
    <source>
        <dbReference type="SAM" id="Phobius"/>
    </source>
</evidence>
<evidence type="ECO:0000313" key="3">
    <source>
        <dbReference type="Proteomes" id="UP000324222"/>
    </source>
</evidence>
<accession>A0A5B7KHA5</accession>
<dbReference type="AlphaFoldDB" id="A0A5B7KHA5"/>
<keyword evidence="3" id="KW-1185">Reference proteome</keyword>
<keyword evidence="1" id="KW-1133">Transmembrane helix</keyword>
<organism evidence="2 3">
    <name type="scientific">Portunus trituberculatus</name>
    <name type="common">Swimming crab</name>
    <name type="synonym">Neptunus trituberculatus</name>
    <dbReference type="NCBI Taxonomy" id="210409"/>
    <lineage>
        <taxon>Eukaryota</taxon>
        <taxon>Metazoa</taxon>
        <taxon>Ecdysozoa</taxon>
        <taxon>Arthropoda</taxon>
        <taxon>Crustacea</taxon>
        <taxon>Multicrustacea</taxon>
        <taxon>Malacostraca</taxon>
        <taxon>Eumalacostraca</taxon>
        <taxon>Eucarida</taxon>
        <taxon>Decapoda</taxon>
        <taxon>Pleocyemata</taxon>
        <taxon>Brachyura</taxon>
        <taxon>Eubrachyura</taxon>
        <taxon>Portunoidea</taxon>
        <taxon>Portunidae</taxon>
        <taxon>Portuninae</taxon>
        <taxon>Portunus</taxon>
    </lineage>
</organism>
<proteinExistence type="predicted"/>
<feature type="transmembrane region" description="Helical" evidence="1">
    <location>
        <begin position="34"/>
        <end position="53"/>
    </location>
</feature>
<keyword evidence="1" id="KW-0472">Membrane</keyword>
<dbReference type="Proteomes" id="UP000324222">
    <property type="component" value="Unassembled WGS sequence"/>
</dbReference>
<gene>
    <name evidence="2" type="ORF">E2C01_100182</name>
</gene>
<name>A0A5B7KHA5_PORTR</name>
<sequence length="68" mass="7237">MKTTRTPNASSAACPCLIAISINFQPFPDCVQVWWYSVVSGVVMWWCGGVVVVSGGKWSGVVVFGAVV</sequence>
<reference evidence="2 3" key="1">
    <citation type="submission" date="2019-05" db="EMBL/GenBank/DDBJ databases">
        <title>Another draft genome of Portunus trituberculatus and its Hox gene families provides insights of decapod evolution.</title>
        <authorList>
            <person name="Jeong J.-H."/>
            <person name="Song I."/>
            <person name="Kim S."/>
            <person name="Choi T."/>
            <person name="Kim D."/>
            <person name="Ryu S."/>
            <person name="Kim W."/>
        </authorList>
    </citation>
    <scope>NUCLEOTIDE SEQUENCE [LARGE SCALE GENOMIC DNA]</scope>
    <source>
        <tissue evidence="2">Muscle</tissue>
    </source>
</reference>
<protein>
    <submittedName>
        <fullName evidence="2">Uncharacterized protein</fullName>
    </submittedName>
</protein>
<evidence type="ECO:0000313" key="2">
    <source>
        <dbReference type="EMBL" id="MPD04489.1"/>
    </source>
</evidence>